<dbReference type="AlphaFoldDB" id="A0A2N9J738"/>
<evidence type="ECO:0000313" key="2">
    <source>
        <dbReference type="EMBL" id="SPD33217.1"/>
    </source>
</evidence>
<sequence length="705" mass="78613">MAPGSRGVGAVFVRFSDEDSGQTGDAIGEPRVPRRSWSRYLSNAPGLAGQLVASRKDSAREACAAYFCKVPDSWESELGLVRYGPANRGHRGVFGPLEDIFPIGIPVRPGKFLAIREFHVVHECVLFPTCPGSRINLLRVRKTLRASVATSVGKFRNFQQQPYFVGLFLCAWPCTEASLGSQDMILRTEAVGMFLMPRVLTITPSFLVRFWPVKCRIEALNMLPRIGQGVGQFDSAFGPVNGLVKPWSNLVNLGQTWSNLVKASPNFGKCIPDHILRVSGHGGSLVGLETAQSNLGQTSVNPSQTCYLMWRALRRIMPGFGSGCLVLRADTRENPVEQIGREHNSHADILAKLATTLETDLHRTVTIEILSKPSSLVDSTDRVCTIGSVASWMNPLIAYLRDDCLLEDQKAASTIKRKAPGYPKMGIHQPTRELNPLSSPWPFAQLGLHIVGPLPRAPGNKKFLIVATDYFTKWIGAEPLSRIQEVDAKCFLWKSVVTRFGIPWAVISDNGTQFEDKLFKGFCLDLGIRNFFSSPAYPQANGQAEVEELPSIMWTHRSTIRRSTREMPFALAYGVEAVIPLEVGLPTTQTMEFDAKENECNLRKDLNLLEERRDIATIRLASYQQQMKRGYDKNIRPKSFQVGDLVFRKVVTNSKNPNDGKLGPNWEGPYKVTTFAGVGAYRLMDMDRKSVPRPWNICNLKKYFF</sequence>
<name>A0A2N9J738_FAGSY</name>
<dbReference type="PROSITE" id="PS50994">
    <property type="entry name" value="INTEGRASE"/>
    <property type="match status" value="1"/>
</dbReference>
<dbReference type="InterPro" id="IPR012337">
    <property type="entry name" value="RNaseH-like_sf"/>
</dbReference>
<organism evidence="2">
    <name type="scientific">Fagus sylvatica</name>
    <name type="common">Beechnut</name>
    <dbReference type="NCBI Taxonomy" id="28930"/>
    <lineage>
        <taxon>Eukaryota</taxon>
        <taxon>Viridiplantae</taxon>
        <taxon>Streptophyta</taxon>
        <taxon>Embryophyta</taxon>
        <taxon>Tracheophyta</taxon>
        <taxon>Spermatophyta</taxon>
        <taxon>Magnoliopsida</taxon>
        <taxon>eudicotyledons</taxon>
        <taxon>Gunneridae</taxon>
        <taxon>Pentapetalae</taxon>
        <taxon>rosids</taxon>
        <taxon>fabids</taxon>
        <taxon>Fagales</taxon>
        <taxon>Fagaceae</taxon>
        <taxon>Fagus</taxon>
    </lineage>
</organism>
<gene>
    <name evidence="2" type="ORF">FSB_LOCUS61099</name>
</gene>
<dbReference type="PANTHER" id="PTHR48475:SF2">
    <property type="entry name" value="RIBONUCLEASE H"/>
    <property type="match status" value="1"/>
</dbReference>
<dbReference type="Gene3D" id="3.30.420.10">
    <property type="entry name" value="Ribonuclease H-like superfamily/Ribonuclease H"/>
    <property type="match status" value="1"/>
</dbReference>
<feature type="domain" description="Integrase catalytic" evidence="1">
    <location>
        <begin position="432"/>
        <end position="545"/>
    </location>
</feature>
<dbReference type="InterPro" id="IPR001584">
    <property type="entry name" value="Integrase_cat-core"/>
</dbReference>
<proteinExistence type="predicted"/>
<reference evidence="2" key="1">
    <citation type="submission" date="2018-02" db="EMBL/GenBank/DDBJ databases">
        <authorList>
            <person name="Cohen D.B."/>
            <person name="Kent A.D."/>
        </authorList>
    </citation>
    <scope>NUCLEOTIDE SEQUENCE</scope>
</reference>
<accession>A0A2N9J738</accession>
<dbReference type="PANTHER" id="PTHR48475">
    <property type="entry name" value="RIBONUCLEASE H"/>
    <property type="match status" value="1"/>
</dbReference>
<evidence type="ECO:0000259" key="1">
    <source>
        <dbReference type="PROSITE" id="PS50994"/>
    </source>
</evidence>
<dbReference type="InterPro" id="IPR036397">
    <property type="entry name" value="RNaseH_sf"/>
</dbReference>
<dbReference type="SUPFAM" id="SSF53098">
    <property type="entry name" value="Ribonuclease H-like"/>
    <property type="match status" value="1"/>
</dbReference>
<dbReference type="GO" id="GO:0015074">
    <property type="term" value="P:DNA integration"/>
    <property type="evidence" value="ECO:0007669"/>
    <property type="project" value="InterPro"/>
</dbReference>
<protein>
    <recommendedName>
        <fullName evidence="1">Integrase catalytic domain-containing protein</fullName>
    </recommendedName>
</protein>
<dbReference type="EMBL" id="OIVN01006442">
    <property type="protein sequence ID" value="SPD33217.1"/>
    <property type="molecule type" value="Genomic_DNA"/>
</dbReference>
<dbReference type="GO" id="GO:0003676">
    <property type="term" value="F:nucleic acid binding"/>
    <property type="evidence" value="ECO:0007669"/>
    <property type="project" value="InterPro"/>
</dbReference>